<keyword evidence="2" id="KW-1185">Reference proteome</keyword>
<comment type="caution">
    <text evidence="1">The sequence shown here is derived from an EMBL/GenBank/DDBJ whole genome shotgun (WGS) entry which is preliminary data.</text>
</comment>
<evidence type="ECO:0000313" key="2">
    <source>
        <dbReference type="Proteomes" id="UP000641025"/>
    </source>
</evidence>
<accession>A0ABS0YRJ2</accession>
<proteinExistence type="predicted"/>
<evidence type="ECO:0000313" key="1">
    <source>
        <dbReference type="EMBL" id="MBJ6800562.1"/>
    </source>
</evidence>
<dbReference type="Proteomes" id="UP000641025">
    <property type="component" value="Unassembled WGS sequence"/>
</dbReference>
<dbReference type="RefSeq" id="WP_199395070.1">
    <property type="nucleotide sequence ID" value="NZ_JAEMHK010000007.1"/>
</dbReference>
<dbReference type="EMBL" id="JAEMHK010000007">
    <property type="protein sequence ID" value="MBJ6800562.1"/>
    <property type="molecule type" value="Genomic_DNA"/>
</dbReference>
<gene>
    <name evidence="1" type="ORF">JFN90_10495</name>
</gene>
<name>A0ABS0YRJ2_9BACT</name>
<organism evidence="1 2">
    <name type="scientific">Geomonas propionica</name>
    <dbReference type="NCBI Taxonomy" id="2798582"/>
    <lineage>
        <taxon>Bacteria</taxon>
        <taxon>Pseudomonadati</taxon>
        <taxon>Thermodesulfobacteriota</taxon>
        <taxon>Desulfuromonadia</taxon>
        <taxon>Geobacterales</taxon>
        <taxon>Geobacteraceae</taxon>
        <taxon>Geomonas</taxon>
    </lineage>
</organism>
<protein>
    <submittedName>
        <fullName evidence="1">AlpA family phage regulatory protein</fullName>
    </submittedName>
</protein>
<dbReference type="Pfam" id="PF05930">
    <property type="entry name" value="Phage_AlpA"/>
    <property type="match status" value="1"/>
</dbReference>
<reference evidence="1 2" key="1">
    <citation type="submission" date="2020-12" db="EMBL/GenBank/DDBJ databases">
        <title>Geomonas sp. Red259, isolated from paddy soil.</title>
        <authorList>
            <person name="Xu Z."/>
            <person name="Zhang Z."/>
            <person name="Masuda Y."/>
            <person name="Itoh H."/>
            <person name="Senoo K."/>
        </authorList>
    </citation>
    <scope>NUCLEOTIDE SEQUENCE [LARGE SCALE GENOMIC DNA]</scope>
    <source>
        <strain evidence="1 2">Red259</strain>
    </source>
</reference>
<dbReference type="Gene3D" id="1.10.238.160">
    <property type="match status" value="1"/>
</dbReference>
<sequence length="64" mass="7297">MKTIMKRQDVVAATGLCYTSIYNKEKAGEFPARRKLSARSVGWIRQEVEAWIEGLQRVEQVAQA</sequence>
<dbReference type="InterPro" id="IPR010260">
    <property type="entry name" value="AlpA"/>
</dbReference>